<organism evidence="12 13">
    <name type="scientific">Candidatus Desulfobia pelagia</name>
    <dbReference type="NCBI Taxonomy" id="2841692"/>
    <lineage>
        <taxon>Bacteria</taxon>
        <taxon>Pseudomonadati</taxon>
        <taxon>Thermodesulfobacteriota</taxon>
        <taxon>Desulfobulbia</taxon>
        <taxon>Desulfobulbales</taxon>
        <taxon>Desulfobulbaceae</taxon>
        <taxon>Candidatus Desulfobia</taxon>
    </lineage>
</organism>
<dbReference type="PANTHER" id="PTHR43065:SF42">
    <property type="entry name" value="TWO-COMPONENT SENSOR PPRA"/>
    <property type="match status" value="1"/>
</dbReference>
<feature type="transmembrane region" description="Helical" evidence="8">
    <location>
        <begin position="209"/>
        <end position="232"/>
    </location>
</feature>
<reference evidence="12 13" key="1">
    <citation type="submission" date="2020-08" db="EMBL/GenBank/DDBJ databases">
        <title>Bridging the membrane lipid divide: bacteria of the FCB group superphylum have the potential to synthesize archaeal ether lipids.</title>
        <authorList>
            <person name="Villanueva L."/>
            <person name="Von Meijenfeldt F.A.B."/>
            <person name="Westbye A.B."/>
            <person name="Yadav S."/>
            <person name="Hopmans E.C."/>
            <person name="Dutilh B.E."/>
            <person name="Sinninghe Damste J.S."/>
        </authorList>
    </citation>
    <scope>NUCLEOTIDE SEQUENCE [LARGE SCALE GENOMIC DNA]</scope>
    <source>
        <strain evidence="12">NIOZ-UU47</strain>
    </source>
</reference>
<keyword evidence="7" id="KW-0175">Coiled coil</keyword>
<dbReference type="InterPro" id="IPR035965">
    <property type="entry name" value="PAS-like_dom_sf"/>
</dbReference>
<dbReference type="Pfam" id="PF02518">
    <property type="entry name" value="HATPase_c"/>
    <property type="match status" value="1"/>
</dbReference>
<feature type="domain" description="Histidine kinase" evidence="9">
    <location>
        <begin position="435"/>
        <end position="655"/>
    </location>
</feature>
<dbReference type="AlphaFoldDB" id="A0A8J6NE67"/>
<comment type="catalytic activity">
    <reaction evidence="1">
        <text>ATP + protein L-histidine = ADP + protein N-phospho-L-histidine.</text>
        <dbReference type="EC" id="2.7.13.3"/>
    </reaction>
</comment>
<evidence type="ECO:0000259" key="9">
    <source>
        <dbReference type="PROSITE" id="PS50109"/>
    </source>
</evidence>
<evidence type="ECO:0000259" key="10">
    <source>
        <dbReference type="PROSITE" id="PS50112"/>
    </source>
</evidence>
<feature type="transmembrane region" description="Helical" evidence="8">
    <location>
        <begin position="13"/>
        <end position="34"/>
    </location>
</feature>
<evidence type="ECO:0000256" key="1">
    <source>
        <dbReference type="ARBA" id="ARBA00000085"/>
    </source>
</evidence>
<evidence type="ECO:0000256" key="2">
    <source>
        <dbReference type="ARBA" id="ARBA00004370"/>
    </source>
</evidence>
<name>A0A8J6NE67_9BACT</name>
<dbReference type="InterPro" id="IPR000014">
    <property type="entry name" value="PAS"/>
</dbReference>
<keyword evidence="8" id="KW-0812">Transmembrane</keyword>
<evidence type="ECO:0000256" key="5">
    <source>
        <dbReference type="ARBA" id="ARBA00022679"/>
    </source>
</evidence>
<evidence type="ECO:0000256" key="7">
    <source>
        <dbReference type="SAM" id="Coils"/>
    </source>
</evidence>
<dbReference type="InterPro" id="IPR036097">
    <property type="entry name" value="HisK_dim/P_sf"/>
</dbReference>
<gene>
    <name evidence="12" type="ORF">H8E41_04890</name>
</gene>
<evidence type="ECO:0000256" key="6">
    <source>
        <dbReference type="ARBA" id="ARBA00022777"/>
    </source>
</evidence>
<dbReference type="Gene3D" id="1.10.287.130">
    <property type="match status" value="1"/>
</dbReference>
<evidence type="ECO:0000259" key="11">
    <source>
        <dbReference type="PROSITE" id="PS50885"/>
    </source>
</evidence>
<dbReference type="GO" id="GO:0016020">
    <property type="term" value="C:membrane"/>
    <property type="evidence" value="ECO:0007669"/>
    <property type="project" value="UniProtKB-SubCell"/>
</dbReference>
<proteinExistence type="predicted"/>
<keyword evidence="8" id="KW-1133">Transmembrane helix</keyword>
<dbReference type="SUPFAM" id="SSF158472">
    <property type="entry name" value="HAMP domain-like"/>
    <property type="match status" value="1"/>
</dbReference>
<dbReference type="SUPFAM" id="SSF55874">
    <property type="entry name" value="ATPase domain of HSP90 chaperone/DNA topoisomerase II/histidine kinase"/>
    <property type="match status" value="1"/>
</dbReference>
<dbReference type="InterPro" id="IPR005467">
    <property type="entry name" value="His_kinase_dom"/>
</dbReference>
<dbReference type="Pfam" id="PF13426">
    <property type="entry name" value="PAS_9"/>
    <property type="match status" value="1"/>
</dbReference>
<dbReference type="SMART" id="SM00304">
    <property type="entry name" value="HAMP"/>
    <property type="match status" value="1"/>
</dbReference>
<dbReference type="CDD" id="cd06225">
    <property type="entry name" value="HAMP"/>
    <property type="match status" value="1"/>
</dbReference>
<dbReference type="Proteomes" id="UP000614424">
    <property type="component" value="Unassembled WGS sequence"/>
</dbReference>
<dbReference type="EC" id="2.7.13.3" evidence="3"/>
<dbReference type="InterPro" id="IPR003660">
    <property type="entry name" value="HAMP_dom"/>
</dbReference>
<dbReference type="InterPro" id="IPR004358">
    <property type="entry name" value="Sig_transdc_His_kin-like_C"/>
</dbReference>
<comment type="caution">
    <text evidence="12">The sequence shown here is derived from an EMBL/GenBank/DDBJ whole genome shotgun (WGS) entry which is preliminary data.</text>
</comment>
<dbReference type="NCBIfam" id="TIGR00229">
    <property type="entry name" value="sensory_box"/>
    <property type="match status" value="1"/>
</dbReference>
<accession>A0A8J6NE67</accession>
<dbReference type="EMBL" id="JACNJZ010000076">
    <property type="protein sequence ID" value="MBC8317218.1"/>
    <property type="molecule type" value="Genomic_DNA"/>
</dbReference>
<feature type="domain" description="HAMP" evidence="11">
    <location>
        <begin position="234"/>
        <end position="286"/>
    </location>
</feature>
<keyword evidence="5" id="KW-0808">Transferase</keyword>
<dbReference type="PANTHER" id="PTHR43065">
    <property type="entry name" value="SENSOR HISTIDINE KINASE"/>
    <property type="match status" value="1"/>
</dbReference>
<dbReference type="PROSITE" id="PS50112">
    <property type="entry name" value="PAS"/>
    <property type="match status" value="1"/>
</dbReference>
<comment type="subcellular location">
    <subcellularLocation>
        <location evidence="2">Membrane</location>
    </subcellularLocation>
</comment>
<evidence type="ECO:0000256" key="3">
    <source>
        <dbReference type="ARBA" id="ARBA00012438"/>
    </source>
</evidence>
<dbReference type="Pfam" id="PF00672">
    <property type="entry name" value="HAMP"/>
    <property type="match status" value="1"/>
</dbReference>
<keyword evidence="4" id="KW-0597">Phosphoprotein</keyword>
<evidence type="ECO:0000256" key="8">
    <source>
        <dbReference type="SAM" id="Phobius"/>
    </source>
</evidence>
<dbReference type="InterPro" id="IPR003594">
    <property type="entry name" value="HATPase_dom"/>
</dbReference>
<keyword evidence="8" id="KW-0472">Membrane</keyword>
<dbReference type="PROSITE" id="PS50109">
    <property type="entry name" value="HIS_KIN"/>
    <property type="match status" value="1"/>
</dbReference>
<dbReference type="Gene3D" id="3.30.450.20">
    <property type="entry name" value="PAS domain"/>
    <property type="match status" value="1"/>
</dbReference>
<evidence type="ECO:0000313" key="12">
    <source>
        <dbReference type="EMBL" id="MBC8317218.1"/>
    </source>
</evidence>
<dbReference type="PRINTS" id="PR00344">
    <property type="entry name" value="BCTRLSENSOR"/>
</dbReference>
<evidence type="ECO:0000256" key="4">
    <source>
        <dbReference type="ARBA" id="ARBA00022553"/>
    </source>
</evidence>
<dbReference type="InterPro" id="IPR036890">
    <property type="entry name" value="HATPase_C_sf"/>
</dbReference>
<keyword evidence="6" id="KW-0418">Kinase</keyword>
<dbReference type="PROSITE" id="PS50885">
    <property type="entry name" value="HAMP"/>
    <property type="match status" value="1"/>
</dbReference>
<feature type="coiled-coil region" evidence="7">
    <location>
        <begin position="281"/>
        <end position="308"/>
    </location>
</feature>
<protein>
    <recommendedName>
        <fullName evidence="3">histidine kinase</fullName>
        <ecNumber evidence="3">2.7.13.3</ecNumber>
    </recommendedName>
</protein>
<dbReference type="Gene3D" id="6.10.340.10">
    <property type="match status" value="1"/>
</dbReference>
<dbReference type="SUPFAM" id="SSF47384">
    <property type="entry name" value="Homodimeric domain of signal transducing histidine kinase"/>
    <property type="match status" value="1"/>
</dbReference>
<dbReference type="SUPFAM" id="SSF55785">
    <property type="entry name" value="PYP-like sensor domain (PAS domain)"/>
    <property type="match status" value="1"/>
</dbReference>
<dbReference type="SMART" id="SM00387">
    <property type="entry name" value="HATPase_c"/>
    <property type="match status" value="1"/>
</dbReference>
<dbReference type="GO" id="GO:0000155">
    <property type="term" value="F:phosphorelay sensor kinase activity"/>
    <property type="evidence" value="ECO:0007669"/>
    <property type="project" value="InterPro"/>
</dbReference>
<dbReference type="CDD" id="cd00130">
    <property type="entry name" value="PAS"/>
    <property type="match status" value="1"/>
</dbReference>
<dbReference type="Gene3D" id="3.30.565.10">
    <property type="entry name" value="Histidine kinase-like ATPase, C-terminal domain"/>
    <property type="match status" value="1"/>
</dbReference>
<evidence type="ECO:0000313" key="13">
    <source>
        <dbReference type="Proteomes" id="UP000614424"/>
    </source>
</evidence>
<dbReference type="SMART" id="SM00091">
    <property type="entry name" value="PAS"/>
    <property type="match status" value="1"/>
</dbReference>
<sequence>MPPRYKFSLSTKITAAILISLIFVFTIIASAMWIGSSRYIDQTRITITEFSRDEATHTMDVLHSVLKHKGESLTGFLSEISAIKIISFDYETLKQYLNNILKDHDVVYAIYHIEANDIVISRHIPLAGTPWSNMNKKGEDILALTSQMKKDGYVAEYKKDIFYNNVKIGTIIVGISRENVIELHKQAVRNLAQIESSLHIILQDYFKKFGLFIILVYAAAFLLISTNIYFIIRALVLRKLEVMATGFSKVASGYLDRKIEINSSDEIGDLCNSFNNMTTSLQKEMADRLKIERNLRESEDRYRDLMENSTDFVMKVSPNAELLYANRAWQENIGYSREELSDKSVMEIIHPECQLTCMEKFKELLSGEEPGTIDTVFVTKGGRKINVEGKCNCKFIDGKPAYIRSIFRDVTERNQMQEQLQKAQKLESVGLLAGGIAHDFNNLLAGLHGLISVVKSSLAGQEKQVQLLNEAQNACMRGKDLTSKFITFAEGGTPFKREMDIHNLLKDSVNTAMSSFEMNCNFDIADDLWMVEIDHSQIQQAINNLVVNGCESMQEGGTLTVRSRNCILGKKDGLPLEDGKYVRIDIEDQGTGITAEDLPKIFDPYFTTKPMASKKGTGFGLSICYSIIKKHHGEITVDSEDGAGTSFHIYIPAISKDEFGSEKKAP</sequence>
<feature type="domain" description="PAS" evidence="10">
    <location>
        <begin position="298"/>
        <end position="368"/>
    </location>
</feature>